<evidence type="ECO:0000313" key="2">
    <source>
        <dbReference type="Proteomes" id="UP001172911"/>
    </source>
</evidence>
<evidence type="ECO:0008006" key="3">
    <source>
        <dbReference type="Google" id="ProtNLM"/>
    </source>
</evidence>
<reference evidence="1" key="2">
    <citation type="submission" date="2023-03" db="EMBL/GenBank/DDBJ databases">
        <authorList>
            <person name="Zhang Z."/>
        </authorList>
    </citation>
    <scope>NUCLEOTIDE SEQUENCE</scope>
    <source>
        <strain evidence="1">DSA</strain>
    </source>
</reference>
<gene>
    <name evidence="1" type="ORF">P6N53_11715</name>
</gene>
<dbReference type="RefSeq" id="WP_304543318.1">
    <property type="nucleotide sequence ID" value="NZ_JARPTC010000017.1"/>
</dbReference>
<dbReference type="AlphaFoldDB" id="A0AAW7ZF12"/>
<protein>
    <recommendedName>
        <fullName evidence="3">Transposase IS204/IS1001/IS1096/IS1165 DDE domain-containing protein</fullName>
    </recommendedName>
</protein>
<dbReference type="Proteomes" id="UP001172911">
    <property type="component" value="Unassembled WGS sequence"/>
</dbReference>
<name>A0AAW7ZF12_9FIRM</name>
<keyword evidence="2" id="KW-1185">Reference proteome</keyword>
<proteinExistence type="predicted"/>
<comment type="caution">
    <text evidence="1">The sequence shown here is derived from an EMBL/GenBank/DDBJ whole genome shotgun (WGS) entry which is preliminary data.</text>
</comment>
<accession>A0AAW7ZF12</accession>
<reference evidence="1" key="1">
    <citation type="journal article" date="2023" name="J. Hazard. Mater.">
        <title>Anaerobic biodegradation of pyrene and benzo[a]pyrene by a new sulfate-reducing Desulforamulus aquiferis strain DSA.</title>
        <authorList>
            <person name="Zhang Z."/>
            <person name="Sun J."/>
            <person name="Gong X."/>
            <person name="Wang C."/>
            <person name="Wang H."/>
        </authorList>
    </citation>
    <scope>NUCLEOTIDE SEQUENCE</scope>
    <source>
        <strain evidence="1">DSA</strain>
    </source>
</reference>
<sequence length="97" mass="11847">MCDRFIDKYLFFEDIQKGYPALYKAIMEYEGWQNAERFVNAFCRVRLDTRLKRWFLEVDDTYINYDVKTVWNSIHNTKEEIVKELYSMLVNAINKMP</sequence>
<organism evidence="1 2">
    <name type="scientific">Desulforamulus aquiferis</name>
    <dbReference type="NCBI Taxonomy" id="1397668"/>
    <lineage>
        <taxon>Bacteria</taxon>
        <taxon>Bacillati</taxon>
        <taxon>Bacillota</taxon>
        <taxon>Clostridia</taxon>
        <taxon>Eubacteriales</taxon>
        <taxon>Peptococcaceae</taxon>
        <taxon>Desulforamulus</taxon>
    </lineage>
</organism>
<evidence type="ECO:0000313" key="1">
    <source>
        <dbReference type="EMBL" id="MDO7787888.1"/>
    </source>
</evidence>
<dbReference type="EMBL" id="JARPTC010000017">
    <property type="protein sequence ID" value="MDO7787888.1"/>
    <property type="molecule type" value="Genomic_DNA"/>
</dbReference>